<evidence type="ECO:0000313" key="3">
    <source>
        <dbReference type="Proteomes" id="UP001180737"/>
    </source>
</evidence>
<organism evidence="2 3">
    <name type="scientific">Streptomyces gottesmaniae</name>
    <dbReference type="NCBI Taxonomy" id="3075518"/>
    <lineage>
        <taxon>Bacteria</taxon>
        <taxon>Bacillati</taxon>
        <taxon>Actinomycetota</taxon>
        <taxon>Actinomycetes</taxon>
        <taxon>Kitasatosporales</taxon>
        <taxon>Streptomycetaceae</taxon>
        <taxon>Streptomyces</taxon>
    </lineage>
</organism>
<sequence length="513" mass="54440">MGELRADWRLRLRRGSARGPICGAGVLVDQNTALTCAHVVRDPGAVMWVEFAENSEIEGVAARVLPGGWLAGSDVGGGRVGEAVGEDIAVLRLDSPRPQARPARLETRLWGGMEVSATGYAEGFDDGMSLWGRIGGVSGERVQLDAVTKAEVVRRGFSGAAVCTRPGEGRPARVVGLVVSWRGDMGELLPENNRLAFSYLIPVARIAELSPVIAELCGRQAWDHDFEERLTRWFGDEHADEEPVKVTVVPPGSGKERSLRHLVHRADLVYRGGESSRPDLADHALGHIAFPPGQYLAYWDWLLGTRPPPGRPPALVGGRRVTVVVDGLDEEPEPGALIALLARLRSLGFRLLLVFRQEGGTGWAAARDDLLAPALLDHADALLARLERAEFSRAVRHGVVDSASLGSLTETAERRRGERRAIDAVGGSGSRATGLSGGFGEGGGFGGRGGSGGSGEARRDRGGNGAHGFGGAGGGVDPQQRLARLRELVSTLRADLRRIGDRASGDWPSGGLT</sequence>
<dbReference type="EMBL" id="JAVRFJ010000012">
    <property type="protein sequence ID" value="MDT0568923.1"/>
    <property type="molecule type" value="Genomic_DNA"/>
</dbReference>
<dbReference type="Pfam" id="PF13365">
    <property type="entry name" value="Trypsin_2"/>
    <property type="match status" value="1"/>
</dbReference>
<gene>
    <name evidence="2" type="ORF">RM704_15840</name>
</gene>
<reference evidence="2" key="1">
    <citation type="submission" date="2024-05" db="EMBL/GenBank/DDBJ databases">
        <title>30 novel species of actinomycetes from the DSMZ collection.</title>
        <authorList>
            <person name="Nouioui I."/>
        </authorList>
    </citation>
    <scope>NUCLEOTIDE SEQUENCE</scope>
    <source>
        <strain evidence="2">DSM 3412</strain>
    </source>
</reference>
<keyword evidence="3" id="KW-1185">Reference proteome</keyword>
<evidence type="ECO:0000313" key="2">
    <source>
        <dbReference type="EMBL" id="MDT0568923.1"/>
    </source>
</evidence>
<evidence type="ECO:0000256" key="1">
    <source>
        <dbReference type="SAM" id="MobiDB-lite"/>
    </source>
</evidence>
<dbReference type="Proteomes" id="UP001180737">
    <property type="component" value="Unassembled WGS sequence"/>
</dbReference>
<protein>
    <submittedName>
        <fullName evidence="2">Serine protease</fullName>
    </submittedName>
</protein>
<accession>A0ABU2YYE5</accession>
<feature type="compositionally biased region" description="Gly residues" evidence="1">
    <location>
        <begin position="435"/>
        <end position="455"/>
    </location>
</feature>
<name>A0ABU2YYE5_9ACTN</name>
<dbReference type="Gene3D" id="2.40.10.120">
    <property type="match status" value="1"/>
</dbReference>
<keyword evidence="2" id="KW-0378">Hydrolase</keyword>
<feature type="compositionally biased region" description="Gly residues" evidence="1">
    <location>
        <begin position="463"/>
        <end position="476"/>
    </location>
</feature>
<dbReference type="GO" id="GO:0008233">
    <property type="term" value="F:peptidase activity"/>
    <property type="evidence" value="ECO:0007669"/>
    <property type="project" value="UniProtKB-KW"/>
</dbReference>
<keyword evidence="2" id="KW-0645">Protease</keyword>
<dbReference type="SUPFAM" id="SSF50494">
    <property type="entry name" value="Trypsin-like serine proteases"/>
    <property type="match status" value="1"/>
</dbReference>
<dbReference type="RefSeq" id="WP_052145771.1">
    <property type="nucleotide sequence ID" value="NZ_JAVRFJ010000012.1"/>
</dbReference>
<comment type="caution">
    <text evidence="2">The sequence shown here is derived from an EMBL/GenBank/DDBJ whole genome shotgun (WGS) entry which is preliminary data.</text>
</comment>
<dbReference type="GO" id="GO:0006508">
    <property type="term" value="P:proteolysis"/>
    <property type="evidence" value="ECO:0007669"/>
    <property type="project" value="UniProtKB-KW"/>
</dbReference>
<proteinExistence type="predicted"/>
<feature type="compositionally biased region" description="Basic and acidic residues" evidence="1">
    <location>
        <begin position="411"/>
        <end position="422"/>
    </location>
</feature>
<feature type="region of interest" description="Disordered" evidence="1">
    <location>
        <begin position="410"/>
        <end position="478"/>
    </location>
</feature>
<dbReference type="InterPro" id="IPR009003">
    <property type="entry name" value="Peptidase_S1_PA"/>
</dbReference>